<dbReference type="EMBL" id="KV876443">
    <property type="protein sequence ID" value="RZR74887.1"/>
    <property type="molecule type" value="Genomic_DNA"/>
</dbReference>
<feature type="region of interest" description="Disordered" evidence="1">
    <location>
        <begin position="30"/>
        <end position="69"/>
    </location>
</feature>
<feature type="compositionally biased region" description="Basic and acidic residues" evidence="1">
    <location>
        <begin position="60"/>
        <end position="69"/>
    </location>
</feature>
<evidence type="ECO:0000313" key="3">
    <source>
        <dbReference type="EMBL" id="RZR74887.1"/>
    </source>
</evidence>
<reference evidence="2 4" key="1">
    <citation type="journal article" date="2014" name="Agronomy (Basel)">
        <title>A Draft Genome Sequence for Ensete ventricosum, the Drought-Tolerant Tree Against Hunger.</title>
        <authorList>
            <person name="Harrison J."/>
            <person name="Moore K.A."/>
            <person name="Paszkiewicz K."/>
            <person name="Jones T."/>
            <person name="Grant M."/>
            <person name="Ambacheew D."/>
            <person name="Muzemil S."/>
            <person name="Studholme D.J."/>
        </authorList>
    </citation>
    <scope>NUCLEOTIDE SEQUENCE [LARGE SCALE GENOMIC DNA]</scope>
</reference>
<name>A0A426YXJ4_ENSVE</name>
<evidence type="ECO:0000313" key="2">
    <source>
        <dbReference type="EMBL" id="RRT56452.1"/>
    </source>
</evidence>
<protein>
    <submittedName>
        <fullName evidence="2">Uncharacterized protein</fullName>
    </submittedName>
</protein>
<dbReference type="Proteomes" id="UP000287651">
    <property type="component" value="Unassembled WGS sequence"/>
</dbReference>
<feature type="non-terminal residue" evidence="2">
    <location>
        <position position="1"/>
    </location>
</feature>
<organism evidence="2 4">
    <name type="scientific">Ensete ventricosum</name>
    <name type="common">Abyssinian banana</name>
    <name type="synonym">Musa ensete</name>
    <dbReference type="NCBI Taxonomy" id="4639"/>
    <lineage>
        <taxon>Eukaryota</taxon>
        <taxon>Viridiplantae</taxon>
        <taxon>Streptophyta</taxon>
        <taxon>Embryophyta</taxon>
        <taxon>Tracheophyta</taxon>
        <taxon>Spermatophyta</taxon>
        <taxon>Magnoliopsida</taxon>
        <taxon>Liliopsida</taxon>
        <taxon>Zingiberales</taxon>
        <taxon>Musaceae</taxon>
        <taxon>Ensete</taxon>
    </lineage>
</organism>
<proteinExistence type="predicted"/>
<feature type="compositionally biased region" description="Basic and acidic residues" evidence="1">
    <location>
        <begin position="33"/>
        <end position="45"/>
    </location>
</feature>
<gene>
    <name evidence="2" type="ORF">B296_00023125</name>
    <name evidence="3" type="ORF">BHM03_00045517</name>
</gene>
<dbReference type="AlphaFoldDB" id="A0A426YXJ4"/>
<sequence>EIKSIHVGRPLVYPKVTLLRSHPWSVCFAQERNNPEREGRQRAQDEDTAPAITCPQMSDDDSKQRGEHADADALENWKWLASTRRPVEFCDPQLVISVKHESAMEGPIHEVGLSTNVTTMERRCMWPGLHVEKQK</sequence>
<reference evidence="3" key="2">
    <citation type="journal article" date="2018" name="Data Brief">
        <title>Genome sequence data from 17 accessions of Ensete ventricosum, a staple food crop for millions in Ethiopia.</title>
        <authorList>
            <person name="Yemataw Z."/>
            <person name="Muzemil S."/>
            <person name="Ambachew D."/>
            <person name="Tripathi L."/>
            <person name="Tesfaye K."/>
            <person name="Chala A."/>
            <person name="Farbos A."/>
            <person name="O'Neill P."/>
            <person name="Moore K."/>
            <person name="Grant M."/>
            <person name="Studholme D.J."/>
        </authorList>
    </citation>
    <scope>NUCLEOTIDE SEQUENCE [LARGE SCALE GENOMIC DNA]</scope>
    <source>
        <tissue evidence="3">Leaf</tissue>
    </source>
</reference>
<dbReference type="EMBL" id="AMZH03009632">
    <property type="protein sequence ID" value="RRT56452.1"/>
    <property type="molecule type" value="Genomic_DNA"/>
</dbReference>
<evidence type="ECO:0000313" key="4">
    <source>
        <dbReference type="Proteomes" id="UP000287651"/>
    </source>
</evidence>
<accession>A0A426YXJ4</accession>
<dbReference type="Proteomes" id="UP000290560">
    <property type="component" value="Unassembled WGS sequence"/>
</dbReference>
<reference evidence="2" key="3">
    <citation type="submission" date="2018-09" db="EMBL/GenBank/DDBJ databases">
        <authorList>
            <person name="Harrison J."/>
            <person name="Moore K.A."/>
            <person name="Paszkiewicz K."/>
            <person name="Jones T."/>
            <person name="Grant M."/>
            <person name="Ambacheew D."/>
            <person name="Muzemil S."/>
            <person name="Studholme D."/>
        </authorList>
    </citation>
    <scope>NUCLEOTIDE SEQUENCE</scope>
</reference>
<evidence type="ECO:0000256" key="1">
    <source>
        <dbReference type="SAM" id="MobiDB-lite"/>
    </source>
</evidence>